<keyword evidence="3" id="KW-1185">Reference proteome</keyword>
<reference evidence="2" key="1">
    <citation type="submission" date="2022-10" db="EMBL/GenBank/DDBJ databases">
        <authorList>
            <person name="Mo P."/>
        </authorList>
    </citation>
    <scope>NUCLEOTIDE SEQUENCE</scope>
    <source>
        <strain evidence="2">HUAS 14-6</strain>
    </source>
</reference>
<feature type="compositionally biased region" description="Basic and acidic residues" evidence="1">
    <location>
        <begin position="235"/>
        <end position="285"/>
    </location>
</feature>
<sequence length="345" mass="37943">MDLDAVADELYGLAPGVFTAARDERAQAARAAGDRELAEEIRRLRRPTLSAWANVLVREQPDEVQRLVHLGEALRRAHQDLDGGQLRELSAQQHQVTRALAQQAGQSAARAGQPVSDDTRQEVQDTLHAVLADADAARQWAKGRLTKPLSAPAGFPALSRQPAPPATVRRTEPADEVADRDATSARHREQQEERLEQARRQAADAEQHLHAREAHLTAAEEKLSRAEEEQQQAEQRVDDLSRQLKDAESAKQRAREAARRARDLTRAADRAAREARRRAHDTAAHADHLAACGGRWLRRCGWCRFRRAPRPAPPAGAGRGVTGAPSQRLGPCRPAGPSAPGLLRR</sequence>
<dbReference type="RefSeq" id="WP_263276659.1">
    <property type="nucleotide sequence ID" value="NZ_CP106795.1"/>
</dbReference>
<evidence type="ECO:0000313" key="2">
    <source>
        <dbReference type="EMBL" id="UXY33294.1"/>
    </source>
</evidence>
<feature type="region of interest" description="Disordered" evidence="1">
    <location>
        <begin position="148"/>
        <end position="285"/>
    </location>
</feature>
<feature type="region of interest" description="Disordered" evidence="1">
    <location>
        <begin position="307"/>
        <end position="345"/>
    </location>
</feature>
<evidence type="ECO:0000256" key="1">
    <source>
        <dbReference type="SAM" id="MobiDB-lite"/>
    </source>
</evidence>
<feature type="compositionally biased region" description="Basic and acidic residues" evidence="1">
    <location>
        <begin position="169"/>
        <end position="228"/>
    </location>
</feature>
<feature type="region of interest" description="Disordered" evidence="1">
    <location>
        <begin position="102"/>
        <end position="121"/>
    </location>
</feature>
<dbReference type="Proteomes" id="UP001060733">
    <property type="component" value="Chromosome"/>
</dbReference>
<organism evidence="2 3">
    <name type="scientific">Streptomyces albidocamelliae</name>
    <dbReference type="NCBI Taxonomy" id="2981135"/>
    <lineage>
        <taxon>Bacteria</taxon>
        <taxon>Bacillati</taxon>
        <taxon>Actinomycetota</taxon>
        <taxon>Actinomycetes</taxon>
        <taxon>Kitasatosporales</taxon>
        <taxon>Streptomycetaceae</taxon>
        <taxon>Streptomyces</taxon>
    </lineage>
</organism>
<dbReference type="SUPFAM" id="SSF57997">
    <property type="entry name" value="Tropomyosin"/>
    <property type="match status" value="1"/>
</dbReference>
<evidence type="ECO:0000313" key="3">
    <source>
        <dbReference type="Proteomes" id="UP001060733"/>
    </source>
</evidence>
<proteinExistence type="predicted"/>
<dbReference type="EMBL" id="CP106795">
    <property type="protein sequence ID" value="UXY33294.1"/>
    <property type="molecule type" value="Genomic_DNA"/>
</dbReference>
<accession>A0ABY6EES2</accession>
<feature type="compositionally biased region" description="Low complexity" evidence="1">
    <location>
        <begin position="102"/>
        <end position="113"/>
    </location>
</feature>
<gene>
    <name evidence="2" type="ORF">N8I86_00160</name>
</gene>
<name>A0ABY6EES2_9ACTN</name>
<protein>
    <submittedName>
        <fullName evidence="2">Uncharacterized protein</fullName>
    </submittedName>
</protein>